<dbReference type="EMBL" id="CZAE01000002">
    <property type="protein sequence ID" value="CUO54188.1"/>
    <property type="molecule type" value="Genomic_DNA"/>
</dbReference>
<organism evidence="1 2">
    <name type="scientific">Bacteroides faecis</name>
    <dbReference type="NCBI Taxonomy" id="674529"/>
    <lineage>
        <taxon>Bacteria</taxon>
        <taxon>Pseudomonadati</taxon>
        <taxon>Bacteroidota</taxon>
        <taxon>Bacteroidia</taxon>
        <taxon>Bacteroidales</taxon>
        <taxon>Bacteroidaceae</taxon>
        <taxon>Bacteroides</taxon>
    </lineage>
</organism>
<proteinExistence type="predicted"/>
<dbReference type="AlphaFoldDB" id="A0A174FZ33"/>
<accession>A0A3E5GLB2</accession>
<evidence type="ECO:0000313" key="1">
    <source>
        <dbReference type="EMBL" id="CUO54188.1"/>
    </source>
</evidence>
<protein>
    <submittedName>
        <fullName evidence="1">Uncharacterized protein</fullName>
    </submittedName>
</protein>
<dbReference type="Proteomes" id="UP000095606">
    <property type="component" value="Unassembled WGS sequence"/>
</dbReference>
<sequence length="177" mass="20188">MSKDFNYFRIKMAYKGTNDLGAIVPIKSEDLVMATCYTEAEQIAYKLTEGKDEFGDVDVEIVRTKISEVAYNDTFATDTELICGLISYFFEESEDTEVGLYQVSLVYYDVDEKTGKTKSSNSTIYVPAYSSSEAIENIRTYLKRAGETREYTIRNVKYDKAQSVMVTPETHQNNIRV</sequence>
<dbReference type="Pfam" id="PF14902">
    <property type="entry name" value="DUF4494"/>
    <property type="match status" value="1"/>
</dbReference>
<name>A0A174FZ33_9BACE</name>
<dbReference type="RefSeq" id="WP_032854420.1">
    <property type="nucleotide sequence ID" value="NZ_CABMFH010000002.1"/>
</dbReference>
<accession>A0A174FZ33</accession>
<evidence type="ECO:0000313" key="2">
    <source>
        <dbReference type="Proteomes" id="UP000095606"/>
    </source>
</evidence>
<dbReference type="InterPro" id="IPR027848">
    <property type="entry name" value="DUF4494"/>
</dbReference>
<gene>
    <name evidence="1" type="ORF">ERS852461_00501</name>
</gene>
<reference evidence="1 2" key="1">
    <citation type="submission" date="2015-09" db="EMBL/GenBank/DDBJ databases">
        <authorList>
            <consortium name="Pathogen Informatics"/>
        </authorList>
    </citation>
    <scope>NUCLEOTIDE SEQUENCE [LARGE SCALE GENOMIC DNA]</scope>
    <source>
        <strain evidence="1 2">2789STDY5834846</strain>
    </source>
</reference>